<proteinExistence type="predicted"/>
<evidence type="ECO:0000256" key="1">
    <source>
        <dbReference type="SAM" id="MobiDB-lite"/>
    </source>
</evidence>
<keyword evidence="3" id="KW-1185">Reference proteome</keyword>
<evidence type="ECO:0000313" key="2">
    <source>
        <dbReference type="EMBL" id="KAH7138544.1"/>
    </source>
</evidence>
<sequence>MFLALPLDSAPPLGADVLCASSVLLSPGLPPGPPPGPLAMWRFGFWHCYAEIEHTYRPPPLQAPWSAHMSNCPSAQGRGMMIRETSVPGLSPVLNPYTSRTAHRLCCSTQVPCDNIENGPTVHFALSATEAACIRRGRRQHPSSLSKPTTSSSSAKQSSAPAASVSGFPSRRPLIHKGNSRFLLQFRRLCAPPHRETARVIPVIISHATSCGLSVDEKATVHSRVHAYIQTS</sequence>
<organism evidence="2 3">
    <name type="scientific">Dendryphion nanum</name>
    <dbReference type="NCBI Taxonomy" id="256645"/>
    <lineage>
        <taxon>Eukaryota</taxon>
        <taxon>Fungi</taxon>
        <taxon>Dikarya</taxon>
        <taxon>Ascomycota</taxon>
        <taxon>Pezizomycotina</taxon>
        <taxon>Dothideomycetes</taxon>
        <taxon>Pleosporomycetidae</taxon>
        <taxon>Pleosporales</taxon>
        <taxon>Torulaceae</taxon>
        <taxon>Dendryphion</taxon>
    </lineage>
</organism>
<dbReference type="Proteomes" id="UP000700596">
    <property type="component" value="Unassembled WGS sequence"/>
</dbReference>
<feature type="compositionally biased region" description="Low complexity" evidence="1">
    <location>
        <begin position="143"/>
        <end position="166"/>
    </location>
</feature>
<dbReference type="EMBL" id="JAGMWT010000001">
    <property type="protein sequence ID" value="KAH7138544.1"/>
    <property type="molecule type" value="Genomic_DNA"/>
</dbReference>
<feature type="region of interest" description="Disordered" evidence="1">
    <location>
        <begin position="137"/>
        <end position="172"/>
    </location>
</feature>
<protein>
    <submittedName>
        <fullName evidence="2">Uncharacterized protein</fullName>
    </submittedName>
</protein>
<reference evidence="2" key="1">
    <citation type="journal article" date="2021" name="Nat. Commun.">
        <title>Genetic determinants of endophytism in the Arabidopsis root mycobiome.</title>
        <authorList>
            <person name="Mesny F."/>
            <person name="Miyauchi S."/>
            <person name="Thiergart T."/>
            <person name="Pickel B."/>
            <person name="Atanasova L."/>
            <person name="Karlsson M."/>
            <person name="Huettel B."/>
            <person name="Barry K.W."/>
            <person name="Haridas S."/>
            <person name="Chen C."/>
            <person name="Bauer D."/>
            <person name="Andreopoulos W."/>
            <person name="Pangilinan J."/>
            <person name="LaButti K."/>
            <person name="Riley R."/>
            <person name="Lipzen A."/>
            <person name="Clum A."/>
            <person name="Drula E."/>
            <person name="Henrissat B."/>
            <person name="Kohler A."/>
            <person name="Grigoriev I.V."/>
            <person name="Martin F.M."/>
            <person name="Hacquard S."/>
        </authorList>
    </citation>
    <scope>NUCLEOTIDE SEQUENCE</scope>
    <source>
        <strain evidence="2">MPI-CAGE-CH-0243</strain>
    </source>
</reference>
<name>A0A9P9J225_9PLEO</name>
<accession>A0A9P9J225</accession>
<comment type="caution">
    <text evidence="2">The sequence shown here is derived from an EMBL/GenBank/DDBJ whole genome shotgun (WGS) entry which is preliminary data.</text>
</comment>
<gene>
    <name evidence="2" type="ORF">B0J11DRAFT_500759</name>
</gene>
<dbReference type="AlphaFoldDB" id="A0A9P9J225"/>
<evidence type="ECO:0000313" key="3">
    <source>
        <dbReference type="Proteomes" id="UP000700596"/>
    </source>
</evidence>